<dbReference type="InterPro" id="IPR036322">
    <property type="entry name" value="WD40_repeat_dom_sf"/>
</dbReference>
<evidence type="ECO:0000256" key="1">
    <source>
        <dbReference type="ARBA" id="ARBA00022574"/>
    </source>
</evidence>
<name>A0A3M7ST14_BRAPC</name>
<dbReference type="PANTHER" id="PTHR14604:SF4">
    <property type="entry name" value="F-BOX DOMAIN-CONTAINING PROTEIN"/>
    <property type="match status" value="1"/>
</dbReference>
<dbReference type="Proteomes" id="UP000276133">
    <property type="component" value="Unassembled WGS sequence"/>
</dbReference>
<dbReference type="EMBL" id="REGN01000809">
    <property type="protein sequence ID" value="RNA38886.1"/>
    <property type="molecule type" value="Genomic_DNA"/>
</dbReference>
<evidence type="ECO:0000256" key="3">
    <source>
        <dbReference type="PROSITE-ProRule" id="PRU00221"/>
    </source>
</evidence>
<dbReference type="OrthoDB" id="2615105at2759"/>
<organism evidence="4 5">
    <name type="scientific">Brachionus plicatilis</name>
    <name type="common">Marine rotifer</name>
    <name type="synonym">Brachionus muelleri</name>
    <dbReference type="NCBI Taxonomy" id="10195"/>
    <lineage>
        <taxon>Eukaryota</taxon>
        <taxon>Metazoa</taxon>
        <taxon>Spiralia</taxon>
        <taxon>Gnathifera</taxon>
        <taxon>Rotifera</taxon>
        <taxon>Eurotatoria</taxon>
        <taxon>Monogononta</taxon>
        <taxon>Pseudotrocha</taxon>
        <taxon>Ploima</taxon>
        <taxon>Brachionidae</taxon>
        <taxon>Brachionus</taxon>
    </lineage>
</organism>
<protein>
    <submittedName>
        <fullName evidence="4">WD40 repeat-containing</fullName>
    </submittedName>
</protein>
<dbReference type="SMART" id="SM00320">
    <property type="entry name" value="WD40"/>
    <property type="match status" value="2"/>
</dbReference>
<dbReference type="SUPFAM" id="SSF50978">
    <property type="entry name" value="WD40 repeat-like"/>
    <property type="match status" value="1"/>
</dbReference>
<evidence type="ECO:0000256" key="2">
    <source>
        <dbReference type="ARBA" id="ARBA00022737"/>
    </source>
</evidence>
<dbReference type="PROSITE" id="PS50082">
    <property type="entry name" value="WD_REPEATS_2"/>
    <property type="match status" value="1"/>
</dbReference>
<sequence>MQKKIRINSNFSLKMSLHGQSSEVLSLAVLNNGLLASGSKDNGCEIMTLNGHSDWVFSLAVLKNGDLASGSADRKIKIWNTNNGSEKMTLNGHLHDVRSLAVLNNGDLAKTFLTSLMILKEK</sequence>
<dbReference type="InterPro" id="IPR019775">
    <property type="entry name" value="WD40_repeat_CS"/>
</dbReference>
<dbReference type="Gene3D" id="2.130.10.10">
    <property type="entry name" value="YVTN repeat-like/Quinoprotein amine dehydrogenase"/>
    <property type="match status" value="1"/>
</dbReference>
<dbReference type="AlphaFoldDB" id="A0A3M7ST14"/>
<dbReference type="InterPro" id="IPR001680">
    <property type="entry name" value="WD40_rpt"/>
</dbReference>
<dbReference type="PANTHER" id="PTHR14604">
    <property type="entry name" value="WD40 REPEAT PF20"/>
    <property type="match status" value="1"/>
</dbReference>
<comment type="caution">
    <text evidence="4">The sequence shown here is derived from an EMBL/GenBank/DDBJ whole genome shotgun (WGS) entry which is preliminary data.</text>
</comment>
<dbReference type="PROSITE" id="PS00678">
    <property type="entry name" value="WD_REPEATS_1"/>
    <property type="match status" value="1"/>
</dbReference>
<feature type="repeat" description="WD" evidence="3">
    <location>
        <begin position="49"/>
        <end position="89"/>
    </location>
</feature>
<accession>A0A3M7ST14</accession>
<dbReference type="InterPro" id="IPR015943">
    <property type="entry name" value="WD40/YVTN_repeat-like_dom_sf"/>
</dbReference>
<proteinExistence type="predicted"/>
<keyword evidence="5" id="KW-1185">Reference proteome</keyword>
<evidence type="ECO:0000313" key="5">
    <source>
        <dbReference type="Proteomes" id="UP000276133"/>
    </source>
</evidence>
<reference evidence="4 5" key="1">
    <citation type="journal article" date="2018" name="Sci. Rep.">
        <title>Genomic signatures of local adaptation to the degree of environmental predictability in rotifers.</title>
        <authorList>
            <person name="Franch-Gras L."/>
            <person name="Hahn C."/>
            <person name="Garcia-Roger E.M."/>
            <person name="Carmona M.J."/>
            <person name="Serra M."/>
            <person name="Gomez A."/>
        </authorList>
    </citation>
    <scope>NUCLEOTIDE SEQUENCE [LARGE SCALE GENOMIC DNA]</scope>
    <source>
        <strain evidence="4">HYR1</strain>
    </source>
</reference>
<dbReference type="PROSITE" id="PS50294">
    <property type="entry name" value="WD_REPEATS_REGION"/>
    <property type="match status" value="1"/>
</dbReference>
<dbReference type="InterPro" id="IPR050995">
    <property type="entry name" value="WD-F-box_domain-protein"/>
</dbReference>
<dbReference type="STRING" id="10195.A0A3M7ST14"/>
<keyword evidence="2" id="KW-0677">Repeat</keyword>
<gene>
    <name evidence="4" type="ORF">BpHYR1_032784</name>
</gene>
<keyword evidence="1 3" id="KW-0853">WD repeat</keyword>
<dbReference type="Pfam" id="PF00400">
    <property type="entry name" value="WD40"/>
    <property type="match status" value="2"/>
</dbReference>
<evidence type="ECO:0000313" key="4">
    <source>
        <dbReference type="EMBL" id="RNA38886.1"/>
    </source>
</evidence>